<protein>
    <recommendedName>
        <fullName evidence="1">Cyclin N-terminal domain-containing protein</fullName>
    </recommendedName>
</protein>
<dbReference type="VEuPathDB" id="MicrosporidiaDB:M896_091650"/>
<dbReference type="InParanoid" id="A0A0B2UJN6"/>
<dbReference type="Proteomes" id="UP000031056">
    <property type="component" value="Unassembled WGS sequence"/>
</dbReference>
<dbReference type="AlphaFoldDB" id="A0A0B2UJN6"/>
<evidence type="ECO:0000313" key="3">
    <source>
        <dbReference type="Proteomes" id="UP000031056"/>
    </source>
</evidence>
<dbReference type="HOGENOM" id="CLU_1366237_0_0_1"/>
<dbReference type="EMBL" id="JOKQ01000009">
    <property type="protein sequence ID" value="KHN69237.1"/>
    <property type="molecule type" value="Genomic_DNA"/>
</dbReference>
<comment type="caution">
    <text evidence="2">The sequence shown here is derived from an EMBL/GenBank/DDBJ whole genome shotgun (WGS) entry which is preliminary data.</text>
</comment>
<dbReference type="OrthoDB" id="286814at2759"/>
<proteinExistence type="predicted"/>
<dbReference type="CDD" id="cd20557">
    <property type="entry name" value="CYCLIN_ScPCL1-like"/>
    <property type="match status" value="1"/>
</dbReference>
<evidence type="ECO:0000313" key="2">
    <source>
        <dbReference type="EMBL" id="KHN69237.1"/>
    </source>
</evidence>
<reference evidence="2 3" key="1">
    <citation type="journal article" date="2014" name="MBio">
        <title>The Ordospora colligata genome; evolution of extreme reduction in microsporidia and host-to-parasite horizontal gene transfer.</title>
        <authorList>
            <person name="Pombert J.-F."/>
            <person name="Haag K.L."/>
            <person name="Beidas S."/>
            <person name="Ebert D."/>
            <person name="Keeling P.J."/>
        </authorList>
    </citation>
    <scope>NUCLEOTIDE SEQUENCE [LARGE SCALE GENOMIC DNA]</scope>
    <source>
        <strain evidence="2 3">OC4</strain>
    </source>
</reference>
<dbReference type="Pfam" id="PF00134">
    <property type="entry name" value="Cyclin_N"/>
    <property type="match status" value="1"/>
</dbReference>
<sequence length="203" mass="23857">MDRDCAAHIMNEQANNLIVSTGAMAKFKQLLTSSIHESHVRQKICTSLERSQMSLYIVLTAKHLFDRVQRSIPTHTQAIDHAMLCKVDRYIIDRKTREAEKVLRNEYLVFIGCTIIASKMYMDFSYTNFSWVEVCNHTVDQINFTERQILQILNYDVCLNWIELKMIYDELGCSQITPTKIRKRKGFFKWAFRSLFRLVSCIN</sequence>
<organism evidence="2 3">
    <name type="scientific">Ordospora colligata OC4</name>
    <dbReference type="NCBI Taxonomy" id="1354746"/>
    <lineage>
        <taxon>Eukaryota</taxon>
        <taxon>Fungi</taxon>
        <taxon>Fungi incertae sedis</taxon>
        <taxon>Microsporidia</taxon>
        <taxon>Ordosporidae</taxon>
        <taxon>Ordospora</taxon>
    </lineage>
</organism>
<keyword evidence="3" id="KW-1185">Reference proteome</keyword>
<dbReference type="InterPro" id="IPR006671">
    <property type="entry name" value="Cyclin_N"/>
</dbReference>
<feature type="domain" description="Cyclin N-terminal" evidence="1">
    <location>
        <begin position="87"/>
        <end position="157"/>
    </location>
</feature>
<dbReference type="InterPro" id="IPR036915">
    <property type="entry name" value="Cyclin-like_sf"/>
</dbReference>
<evidence type="ECO:0000259" key="1">
    <source>
        <dbReference type="Pfam" id="PF00134"/>
    </source>
</evidence>
<accession>A0A0B2UJN6</accession>
<dbReference type="Gene3D" id="1.10.472.10">
    <property type="entry name" value="Cyclin-like"/>
    <property type="match status" value="1"/>
</dbReference>
<gene>
    <name evidence="2" type="ORF">M896_091650</name>
</gene>
<dbReference type="SUPFAM" id="SSF47954">
    <property type="entry name" value="Cyclin-like"/>
    <property type="match status" value="1"/>
</dbReference>
<dbReference type="RefSeq" id="XP_014563279.1">
    <property type="nucleotide sequence ID" value="XM_014707793.1"/>
</dbReference>
<dbReference type="GeneID" id="26262378"/>
<name>A0A0B2UJN6_9MICR</name>